<name>A0A9P7NGQ3_9HYPO</name>
<dbReference type="OrthoDB" id="5397087at2759"/>
<gene>
    <name evidence="2" type="ORF">E4U43_005232</name>
</gene>
<feature type="region of interest" description="Disordered" evidence="1">
    <location>
        <begin position="1"/>
        <end position="37"/>
    </location>
</feature>
<dbReference type="EMBL" id="SRPW01000341">
    <property type="protein sequence ID" value="KAG6015480.1"/>
    <property type="molecule type" value="Genomic_DNA"/>
</dbReference>
<proteinExistence type="predicted"/>
<reference evidence="2" key="1">
    <citation type="journal article" date="2020" name="bioRxiv">
        <title>Whole genome comparisons of ergot fungi reveals the divergence and evolution of species within the genus Claviceps are the result of varying mechanisms driving genome evolution and host range expansion.</title>
        <authorList>
            <person name="Wyka S.A."/>
            <person name="Mondo S.J."/>
            <person name="Liu M."/>
            <person name="Dettman J."/>
            <person name="Nalam V."/>
            <person name="Broders K.D."/>
        </authorList>
    </citation>
    <scope>NUCLEOTIDE SEQUENCE</scope>
    <source>
        <strain evidence="2">CCC 602</strain>
    </source>
</reference>
<organism evidence="2 3">
    <name type="scientific">Claviceps pusilla</name>
    <dbReference type="NCBI Taxonomy" id="123648"/>
    <lineage>
        <taxon>Eukaryota</taxon>
        <taxon>Fungi</taxon>
        <taxon>Dikarya</taxon>
        <taxon>Ascomycota</taxon>
        <taxon>Pezizomycotina</taxon>
        <taxon>Sordariomycetes</taxon>
        <taxon>Hypocreomycetidae</taxon>
        <taxon>Hypocreales</taxon>
        <taxon>Clavicipitaceae</taxon>
        <taxon>Claviceps</taxon>
    </lineage>
</organism>
<evidence type="ECO:0000256" key="1">
    <source>
        <dbReference type="SAM" id="MobiDB-lite"/>
    </source>
</evidence>
<evidence type="ECO:0000313" key="3">
    <source>
        <dbReference type="Proteomes" id="UP000748025"/>
    </source>
</evidence>
<feature type="region of interest" description="Disordered" evidence="1">
    <location>
        <begin position="291"/>
        <end position="310"/>
    </location>
</feature>
<protein>
    <submittedName>
        <fullName evidence="2">Uncharacterized protein</fullName>
    </submittedName>
</protein>
<accession>A0A9P7NGQ3</accession>
<keyword evidence="3" id="KW-1185">Reference proteome</keyword>
<dbReference type="Proteomes" id="UP000748025">
    <property type="component" value="Unassembled WGS sequence"/>
</dbReference>
<comment type="caution">
    <text evidence="2">The sequence shown here is derived from an EMBL/GenBank/DDBJ whole genome shotgun (WGS) entry which is preliminary data.</text>
</comment>
<dbReference type="AlphaFoldDB" id="A0A9P7NGQ3"/>
<sequence length="333" mass="37374">MHTHRSSAPTKAPRHQQLRSRDENQERAYIAASRRTDRSIEARLQSAHKASELHQKRTGKALRITEQIVFNDETYEEEDSWMPSRFLLGPQLQTSSADFNARVEAYLEQKIVMSTFVAATDRQQQNQRWGEIDRLFAESFPNAAQTARRLAEDLVPPTPLVLLDEGEQPQQPQQQQEEDKGIAMHDALDTTGYLDARMDLGMGMQEASLDETICLSDLTGDANGLSNESFFTADLPPEVLMFLGQDQQQGPDQAEKAYYNDSFTSSGDVHFSAFADTGSFGCVLPAELEAQADDADTQRPTGTADQPIWNDELDAYLDSSAWADFPEEEQAFR</sequence>
<evidence type="ECO:0000313" key="2">
    <source>
        <dbReference type="EMBL" id="KAG6015480.1"/>
    </source>
</evidence>